<evidence type="ECO:0000313" key="1">
    <source>
        <dbReference type="EMBL" id="RDI47865.1"/>
    </source>
</evidence>
<dbReference type="AlphaFoldDB" id="A0A370GW04"/>
<dbReference type="EMBL" id="QQAY01000001">
    <property type="protein sequence ID" value="RDI47865.1"/>
    <property type="molecule type" value="Genomic_DNA"/>
</dbReference>
<sequence>MVLSAYELAAKSENELWKRKISTKSGMMKRMAKKAQEKMNDLIPEKIHHVMTESIKKMVEAALYGSEYLTKSPSTLEFELEGIEANIRKKIDFYKKTAAIEGAGTGAGGFIMGMADFPLLLSIKMKLLFDISAIYGYDIRSLEERLFILTVFQLAFSNDDKRMNQLVRIENWEKDDQGSNEIDWKILQQEYRDYIDFVKLLQMVPGIGAAVGAYANFNLLDYLGETAIQAYRIRYFNEKS</sequence>
<dbReference type="InterPro" id="IPR024787">
    <property type="entry name" value="EcsC"/>
</dbReference>
<comment type="caution">
    <text evidence="1">The sequence shown here is derived from an EMBL/GenBank/DDBJ whole genome shotgun (WGS) entry which is preliminary data.</text>
</comment>
<protein>
    <submittedName>
        <fullName evidence="1">EcsC family protein</fullName>
    </submittedName>
</protein>
<gene>
    <name evidence="1" type="ORF">DFR59_101530</name>
</gene>
<dbReference type="Pfam" id="PF12787">
    <property type="entry name" value="EcsC"/>
    <property type="match status" value="1"/>
</dbReference>
<evidence type="ECO:0000313" key="2">
    <source>
        <dbReference type="Proteomes" id="UP000255326"/>
    </source>
</evidence>
<organism evidence="1 2">
    <name type="scientific">Falsibacillus pallidus</name>
    <dbReference type="NCBI Taxonomy" id="493781"/>
    <lineage>
        <taxon>Bacteria</taxon>
        <taxon>Bacillati</taxon>
        <taxon>Bacillota</taxon>
        <taxon>Bacilli</taxon>
        <taxon>Bacillales</taxon>
        <taxon>Bacillaceae</taxon>
        <taxon>Falsibacillus</taxon>
    </lineage>
</organism>
<proteinExistence type="predicted"/>
<keyword evidence="2" id="KW-1185">Reference proteome</keyword>
<dbReference type="PANTHER" id="PTHR41260">
    <property type="entry name" value="PROTEIN ECSC"/>
    <property type="match status" value="1"/>
</dbReference>
<dbReference type="Proteomes" id="UP000255326">
    <property type="component" value="Unassembled WGS sequence"/>
</dbReference>
<reference evidence="1 2" key="1">
    <citation type="submission" date="2018-07" db="EMBL/GenBank/DDBJ databases">
        <title>Genomic Encyclopedia of Type Strains, Phase IV (KMG-IV): sequencing the most valuable type-strain genomes for metagenomic binning, comparative biology and taxonomic classification.</title>
        <authorList>
            <person name="Goeker M."/>
        </authorList>
    </citation>
    <scope>NUCLEOTIDE SEQUENCE [LARGE SCALE GENOMIC DNA]</scope>
    <source>
        <strain evidence="1 2">DSM 25281</strain>
    </source>
</reference>
<dbReference type="PANTHER" id="PTHR41260:SF1">
    <property type="entry name" value="PROTEIN ECSC"/>
    <property type="match status" value="1"/>
</dbReference>
<dbReference type="RefSeq" id="WP_245948352.1">
    <property type="nucleotide sequence ID" value="NZ_QQAY01000001.1"/>
</dbReference>
<name>A0A370GW04_9BACI</name>
<accession>A0A370GW04</accession>